<protein>
    <recommendedName>
        <fullName evidence="3">Peptidase M12A domain-containing protein</fullName>
    </recommendedName>
</protein>
<organism evidence="1 2">
    <name type="scientific">Bimuria novae-zelandiae CBS 107.79</name>
    <dbReference type="NCBI Taxonomy" id="1447943"/>
    <lineage>
        <taxon>Eukaryota</taxon>
        <taxon>Fungi</taxon>
        <taxon>Dikarya</taxon>
        <taxon>Ascomycota</taxon>
        <taxon>Pezizomycotina</taxon>
        <taxon>Dothideomycetes</taxon>
        <taxon>Pleosporomycetidae</taxon>
        <taxon>Pleosporales</taxon>
        <taxon>Massarineae</taxon>
        <taxon>Didymosphaeriaceae</taxon>
        <taxon>Bimuria</taxon>
    </lineage>
</organism>
<gene>
    <name evidence="1" type="ORF">BU23DRAFT_566136</name>
</gene>
<accession>A0A6A5VFT4</accession>
<proteinExistence type="predicted"/>
<evidence type="ECO:0000313" key="1">
    <source>
        <dbReference type="EMBL" id="KAF1975925.1"/>
    </source>
</evidence>
<dbReference type="EMBL" id="ML976668">
    <property type="protein sequence ID" value="KAF1975925.1"/>
    <property type="molecule type" value="Genomic_DNA"/>
</dbReference>
<dbReference type="AlphaFoldDB" id="A0A6A5VFT4"/>
<name>A0A6A5VFT4_9PLEO</name>
<dbReference type="Gene3D" id="3.40.390.10">
    <property type="entry name" value="Collagenase (Catalytic Domain)"/>
    <property type="match status" value="1"/>
</dbReference>
<dbReference type="Proteomes" id="UP000800036">
    <property type="component" value="Unassembled WGS sequence"/>
</dbReference>
<dbReference type="GO" id="GO:0008237">
    <property type="term" value="F:metallopeptidase activity"/>
    <property type="evidence" value="ECO:0007669"/>
    <property type="project" value="InterPro"/>
</dbReference>
<evidence type="ECO:0008006" key="3">
    <source>
        <dbReference type="Google" id="ProtNLM"/>
    </source>
</evidence>
<keyword evidence="2" id="KW-1185">Reference proteome</keyword>
<dbReference type="OrthoDB" id="291007at2759"/>
<dbReference type="SUPFAM" id="SSF55486">
    <property type="entry name" value="Metalloproteases ('zincins'), catalytic domain"/>
    <property type="match status" value="1"/>
</dbReference>
<dbReference type="InterPro" id="IPR024079">
    <property type="entry name" value="MetalloPept_cat_dom_sf"/>
</dbReference>
<reference evidence="1" key="1">
    <citation type="journal article" date="2020" name="Stud. Mycol.">
        <title>101 Dothideomycetes genomes: a test case for predicting lifestyles and emergence of pathogens.</title>
        <authorList>
            <person name="Haridas S."/>
            <person name="Albert R."/>
            <person name="Binder M."/>
            <person name="Bloem J."/>
            <person name="Labutti K."/>
            <person name="Salamov A."/>
            <person name="Andreopoulos B."/>
            <person name="Baker S."/>
            <person name="Barry K."/>
            <person name="Bills G."/>
            <person name="Bluhm B."/>
            <person name="Cannon C."/>
            <person name="Castanera R."/>
            <person name="Culley D."/>
            <person name="Daum C."/>
            <person name="Ezra D."/>
            <person name="Gonzalez J."/>
            <person name="Henrissat B."/>
            <person name="Kuo A."/>
            <person name="Liang C."/>
            <person name="Lipzen A."/>
            <person name="Lutzoni F."/>
            <person name="Magnuson J."/>
            <person name="Mondo S."/>
            <person name="Nolan M."/>
            <person name="Ohm R."/>
            <person name="Pangilinan J."/>
            <person name="Park H.-J."/>
            <person name="Ramirez L."/>
            <person name="Alfaro M."/>
            <person name="Sun H."/>
            <person name="Tritt A."/>
            <person name="Yoshinaga Y."/>
            <person name="Zwiers L.-H."/>
            <person name="Turgeon B."/>
            <person name="Goodwin S."/>
            <person name="Spatafora J."/>
            <person name="Crous P."/>
            <person name="Grigoriev I."/>
        </authorList>
    </citation>
    <scope>NUCLEOTIDE SEQUENCE</scope>
    <source>
        <strain evidence="1">CBS 107.79</strain>
    </source>
</reference>
<sequence>MDALGGPPGLDTGYSFYFVPAFVMGQVQFCYAEGTFDSKMGQGMWNGKLAKRQDALVVSWRPRDQLGNVPATAASVGYTPEEVLVPGVGVQGRHWILISDVNDEVRIAHEVGHVLGLLHEHQRSDPSALAAAVPPDEARRRLRDDYAFCAKYNFPGPAYVRGADQPGPIDGDPAEGPLDFDWDSIMIYPSDALTDTAACRADLEKCPLKRKAGIDVVSGKKKFEFVLRRGRPSGRDAEFVRRYYGFVEG</sequence>
<evidence type="ECO:0000313" key="2">
    <source>
        <dbReference type="Proteomes" id="UP000800036"/>
    </source>
</evidence>